<evidence type="ECO:0000313" key="2">
    <source>
        <dbReference type="Proteomes" id="UP000001554"/>
    </source>
</evidence>
<dbReference type="KEGG" id="bfo:118406562"/>
<sequence length="877" mass="97822">MSGIRRNVVWNDGCKYDYSNIPKKKRRSGNSSASTNSTSTRREGSSKIPDSEINQLQDAPDQSMVSSLSDSQVSVEAPAAVQASYPLDNFTSYVTQLRQQSAITMCDPLATVFALPDFNNHSLKLTVNKYHIVERCSKTVEHACEWFYCCSCSRREQDLVMSLSSVIVGGVSRIRDNYCIHIKAVIQIVNDIDVQYNLQPGLKEDDHSYTIPSGFADLDSLVEQTDAVFKVYGDGIFCSKSDCDSNSYGILCCGKGIKCMTCSQGCQSCSHVKQLKTLLSNEHEIYSQTLQDTLQSVQAILGDSSVSQSGSSPVCVSEKRIQFNVLPGQFKNTAGYNPHQFCQDDSTVTLVSCESCPTCGSELPGGDTATETVSWPCSHPPLVTRNFVFKTKVYQRPCSSCDTNLPFDGGADGILNMGTFLISHEVLRDYMYHFLQTGMTMFGYYQTLSKHMEDAGVAGFQQVLSYNKFRQSWYEFEELLDIDYSKGFMCPLCGPAPKVIICDGTALSFRRELLPWQQVLGESDSGTETAYPGSSHRDRVFITNQRGRKLLDSFVNSEVTPDEMAELVRIVPPSLATVIKQYQHLKTCPEGLKSLLGTLSKNSPVCGLLHPSEELHDFVQKVADGAAISDSVCDMEFLQKHIPVLFDHVRNGDSSCVAEELRPLLLALLDVAEKPFNQNARVPDDCAGQRGVNPDLISFFPALGHVRSRGKYTADRGRNDVKGCSKSSSGHPSLLPGMFLLNCGHGINYGFEVMVKHESPNTPFTILRTRFKDVPETVIYDNSCNLHSYCLNRDPLLFKNTWFLVDRLHWKNHKGCSVGYQLSRYPQYDNVNSQVVEQCNSALKKLKGQLSYMNPANFMRQAKLFLWYKNQAVIKRM</sequence>
<protein>
    <submittedName>
        <fullName evidence="3">Uncharacterized protein LOC118406562</fullName>
    </submittedName>
</protein>
<reference evidence="3" key="2">
    <citation type="submission" date="2025-08" db="UniProtKB">
        <authorList>
            <consortium name="RefSeq"/>
        </authorList>
    </citation>
    <scope>IDENTIFICATION</scope>
    <source>
        <strain evidence="3">S238N-H82</strain>
        <tissue evidence="3">Testes</tissue>
    </source>
</reference>
<organism evidence="2 3">
    <name type="scientific">Branchiostoma floridae</name>
    <name type="common">Florida lancelet</name>
    <name type="synonym">Amphioxus</name>
    <dbReference type="NCBI Taxonomy" id="7739"/>
    <lineage>
        <taxon>Eukaryota</taxon>
        <taxon>Metazoa</taxon>
        <taxon>Chordata</taxon>
        <taxon>Cephalochordata</taxon>
        <taxon>Leptocardii</taxon>
        <taxon>Amphioxiformes</taxon>
        <taxon>Branchiostomatidae</taxon>
        <taxon>Branchiostoma</taxon>
    </lineage>
</organism>
<dbReference type="RefSeq" id="XP_035662552.1">
    <property type="nucleotide sequence ID" value="XM_035806659.1"/>
</dbReference>
<accession>A0A9J7HSF2</accession>
<reference evidence="2" key="1">
    <citation type="journal article" date="2020" name="Nat. Ecol. Evol.">
        <title>Deeply conserved synteny resolves early events in vertebrate evolution.</title>
        <authorList>
            <person name="Simakov O."/>
            <person name="Marletaz F."/>
            <person name="Yue J.X."/>
            <person name="O'Connell B."/>
            <person name="Jenkins J."/>
            <person name="Brandt A."/>
            <person name="Calef R."/>
            <person name="Tung C.H."/>
            <person name="Huang T.K."/>
            <person name="Schmutz J."/>
            <person name="Satoh N."/>
            <person name="Yu J.K."/>
            <person name="Putnam N.H."/>
            <person name="Green R.E."/>
            <person name="Rokhsar D.S."/>
        </authorList>
    </citation>
    <scope>NUCLEOTIDE SEQUENCE [LARGE SCALE GENOMIC DNA]</scope>
    <source>
        <strain evidence="2">S238N-H82</strain>
    </source>
</reference>
<feature type="compositionally biased region" description="Low complexity" evidence="1">
    <location>
        <begin position="29"/>
        <end position="39"/>
    </location>
</feature>
<dbReference type="PANTHER" id="PTHR34305:SF1">
    <property type="entry name" value="SWIM-TYPE DOMAIN-CONTAINING PROTEIN"/>
    <property type="match status" value="1"/>
</dbReference>
<dbReference type="GeneID" id="118406562"/>
<name>A0A9J7HSF2_BRAFL</name>
<dbReference type="OrthoDB" id="10071442at2759"/>
<keyword evidence="2" id="KW-1185">Reference proteome</keyword>
<dbReference type="PANTHER" id="PTHR34305">
    <property type="entry name" value="EXPRESSED PROTEIN"/>
    <property type="match status" value="1"/>
</dbReference>
<gene>
    <name evidence="3" type="primary">LOC118406562</name>
</gene>
<evidence type="ECO:0000256" key="1">
    <source>
        <dbReference type="SAM" id="MobiDB-lite"/>
    </source>
</evidence>
<proteinExistence type="predicted"/>
<dbReference type="OMA" id="DYMWHFL"/>
<dbReference type="Proteomes" id="UP000001554">
    <property type="component" value="Chromosome 19"/>
</dbReference>
<evidence type="ECO:0000313" key="3">
    <source>
        <dbReference type="RefSeq" id="XP_035662552.1"/>
    </source>
</evidence>
<dbReference type="AlphaFoldDB" id="A0A9J7HSF2"/>
<feature type="region of interest" description="Disordered" evidence="1">
    <location>
        <begin position="20"/>
        <end position="68"/>
    </location>
</feature>